<evidence type="ECO:0000259" key="1">
    <source>
        <dbReference type="Pfam" id="PF17921"/>
    </source>
</evidence>
<dbReference type="PANTHER" id="PTHR37984:SF15">
    <property type="entry name" value="INTEGRASE CATALYTIC DOMAIN-CONTAINING PROTEIN"/>
    <property type="match status" value="1"/>
</dbReference>
<feature type="domain" description="Integrase zinc-binding" evidence="1">
    <location>
        <begin position="103"/>
        <end position="158"/>
    </location>
</feature>
<dbReference type="InterPro" id="IPR041588">
    <property type="entry name" value="Integrase_H2C2"/>
</dbReference>
<dbReference type="SUPFAM" id="SSF53098">
    <property type="entry name" value="Ribonuclease H-like"/>
    <property type="match status" value="1"/>
</dbReference>
<comment type="caution">
    <text evidence="2">The sequence shown here is derived from an EMBL/GenBank/DDBJ whole genome shotgun (WGS) entry which is preliminary data.</text>
</comment>
<dbReference type="AlphaFoldDB" id="A0A392PCR5"/>
<dbReference type="PANTHER" id="PTHR37984">
    <property type="entry name" value="PROTEIN CBG26694"/>
    <property type="match status" value="1"/>
</dbReference>
<dbReference type="EMBL" id="LXQA010072532">
    <property type="protein sequence ID" value="MCI09407.1"/>
    <property type="molecule type" value="Genomic_DNA"/>
</dbReference>
<dbReference type="GO" id="GO:0003676">
    <property type="term" value="F:nucleic acid binding"/>
    <property type="evidence" value="ECO:0007669"/>
    <property type="project" value="InterPro"/>
</dbReference>
<evidence type="ECO:0000313" key="2">
    <source>
        <dbReference type="EMBL" id="MCI09407.1"/>
    </source>
</evidence>
<name>A0A392PCR5_9FABA</name>
<dbReference type="InterPro" id="IPR050951">
    <property type="entry name" value="Retrovirus_Pol_polyprotein"/>
</dbReference>
<dbReference type="InterPro" id="IPR012337">
    <property type="entry name" value="RNaseH-like_sf"/>
</dbReference>
<dbReference type="Pfam" id="PF17921">
    <property type="entry name" value="Integrase_H2C2"/>
    <property type="match status" value="1"/>
</dbReference>
<dbReference type="Gene3D" id="1.10.340.70">
    <property type="match status" value="1"/>
</dbReference>
<feature type="non-terminal residue" evidence="2">
    <location>
        <position position="240"/>
    </location>
</feature>
<dbReference type="FunFam" id="1.10.340.70:FF:000001">
    <property type="entry name" value="Retrovirus-related Pol polyprotein from transposon gypsy-like Protein"/>
    <property type="match status" value="1"/>
</dbReference>
<protein>
    <recommendedName>
        <fullName evidence="1">Integrase zinc-binding domain-containing protein</fullName>
    </recommendedName>
</protein>
<evidence type="ECO:0000313" key="3">
    <source>
        <dbReference type="Proteomes" id="UP000265520"/>
    </source>
</evidence>
<reference evidence="2 3" key="1">
    <citation type="journal article" date="2018" name="Front. Plant Sci.">
        <title>Red Clover (Trifolium pratense) and Zigzag Clover (T. medium) - A Picture of Genomic Similarities and Differences.</title>
        <authorList>
            <person name="Dluhosova J."/>
            <person name="Istvanek J."/>
            <person name="Nedelnik J."/>
            <person name="Repkova J."/>
        </authorList>
    </citation>
    <scope>NUCLEOTIDE SEQUENCE [LARGE SCALE GENOMIC DNA]</scope>
    <source>
        <strain evidence="3">cv. 10/8</strain>
        <tissue evidence="2">Leaf</tissue>
    </source>
</reference>
<proteinExistence type="predicted"/>
<accession>A0A392PCR5</accession>
<dbReference type="Proteomes" id="UP000265520">
    <property type="component" value="Unassembled WGS sequence"/>
</dbReference>
<keyword evidence="3" id="KW-1185">Reference proteome</keyword>
<feature type="non-terminal residue" evidence="2">
    <location>
        <position position="1"/>
    </location>
</feature>
<dbReference type="Gene3D" id="3.30.420.10">
    <property type="entry name" value="Ribonuclease H-like superfamily/Ribonuclease H"/>
    <property type="match status" value="1"/>
</dbReference>
<organism evidence="2 3">
    <name type="scientific">Trifolium medium</name>
    <dbReference type="NCBI Taxonomy" id="97028"/>
    <lineage>
        <taxon>Eukaryota</taxon>
        <taxon>Viridiplantae</taxon>
        <taxon>Streptophyta</taxon>
        <taxon>Embryophyta</taxon>
        <taxon>Tracheophyta</taxon>
        <taxon>Spermatophyta</taxon>
        <taxon>Magnoliopsida</taxon>
        <taxon>eudicotyledons</taxon>
        <taxon>Gunneridae</taxon>
        <taxon>Pentapetalae</taxon>
        <taxon>rosids</taxon>
        <taxon>fabids</taxon>
        <taxon>Fabales</taxon>
        <taxon>Fabaceae</taxon>
        <taxon>Papilionoideae</taxon>
        <taxon>50 kb inversion clade</taxon>
        <taxon>NPAAA clade</taxon>
        <taxon>Hologalegina</taxon>
        <taxon>IRL clade</taxon>
        <taxon>Trifolieae</taxon>
        <taxon>Trifolium</taxon>
    </lineage>
</organism>
<sequence length="240" mass="27031">SPDQQCWLAKLLGYQFEVLYKPGSENKAADALSRCYDEGELAALVSNPIWTDRDKILEEAKKNVAVQKLLTEVLQDPNVKPGFSVQNGVLLYQGRLVIGANADIIPKLLKEFHETPMGGHSGFLRTYRRMAENLYWVGMHKTIRDYVRACDICQRQKYEGTTPGGLLQPLPIPNGVWEDISMDFITGLPKSKGYEAVLVVVDRLSKYSHFILMKHPYTAKSVAGLFIREIVRLHGIPNSI</sequence>
<dbReference type="InterPro" id="IPR036397">
    <property type="entry name" value="RNaseH_sf"/>
</dbReference>